<feature type="compositionally biased region" description="Low complexity" evidence="3">
    <location>
        <begin position="296"/>
        <end position="307"/>
    </location>
</feature>
<dbReference type="SMART" id="SM00225">
    <property type="entry name" value="BTB"/>
    <property type="match status" value="1"/>
</dbReference>
<dbReference type="Gene3D" id="3.30.710.10">
    <property type="entry name" value="Potassium Channel Kv1.1, Chain A"/>
    <property type="match status" value="1"/>
</dbReference>
<name>A0A6G0WSP4_9STRA</name>
<dbReference type="Gene3D" id="2.120.10.80">
    <property type="entry name" value="Kelch-type beta propeller"/>
    <property type="match status" value="3"/>
</dbReference>
<dbReference type="VEuPathDB" id="FungiDB:AeMF1_015934"/>
<keyword evidence="2" id="KW-0677">Repeat</keyword>
<dbReference type="PANTHER" id="PTHR46093:SF18">
    <property type="entry name" value="FIBRONECTIN TYPE-III DOMAIN-CONTAINING PROTEIN"/>
    <property type="match status" value="1"/>
</dbReference>
<dbReference type="PANTHER" id="PTHR46093">
    <property type="entry name" value="ACYL-COA-BINDING DOMAIN-CONTAINING PROTEIN 5"/>
    <property type="match status" value="1"/>
</dbReference>
<evidence type="ECO:0000313" key="6">
    <source>
        <dbReference type="Proteomes" id="UP000481153"/>
    </source>
</evidence>
<dbReference type="Pfam" id="PF24681">
    <property type="entry name" value="Kelch_KLHDC2_KLHL20_DRC7"/>
    <property type="match status" value="1"/>
</dbReference>
<feature type="domain" description="BTB" evidence="4">
    <location>
        <begin position="417"/>
        <end position="484"/>
    </location>
</feature>
<dbReference type="Proteomes" id="UP000481153">
    <property type="component" value="Unassembled WGS sequence"/>
</dbReference>
<sequence>MRWEDTKQILSTSVPPLKNHTATLVKARIFVFGGYDGRRNHNDLHVFDCDTLSWEMFSESPRHGLQLNDDSTATRRQRYLQGSTFPAGRNGHTATLADNRIYILGGWLGSGPLAADDLHILHVDSMLWEQPVTTGQGPGPCNMHTADFLPHARSIAVFRGGDGKEYLNDLHLFNVDTHHWTSPSTDGTPPMPRANHSSALLDHRMYIFGGWNGTRRLNDIHILDTSPSCRPWRWSSVQFAGQVPHPRAGMSFVCLRQRFFLFGGYGISANTYPAKCFNDLYVLDPHDGHTWREIPSRSSINGNSSQSAPHEANPNDTSSSDSPIWIESSSLSPSSSLSNSLSPELQLSVVGCNPSRRAGHTCTVVNRKLFIFGGSFDNEYLNDMHILDTDPTPEAAITTSCNLTAALAKYVDSPDYSDISFVVEDRVVHAHKLVLSLASDRFRAMFSHGFREASAAQIVIPDMTHEVFRAIMEYIYAGGVLADINVRSVAMLLELLVAADQYMLDHLKQLCERELQHAIDADNVLHILDGADKANANQLRAICMHFMRNQS</sequence>
<dbReference type="Pfam" id="PF00651">
    <property type="entry name" value="BTB"/>
    <property type="match status" value="1"/>
</dbReference>
<keyword evidence="1" id="KW-0880">Kelch repeat</keyword>
<dbReference type="InterPro" id="IPR015915">
    <property type="entry name" value="Kelch-typ_b-propeller"/>
</dbReference>
<dbReference type="SUPFAM" id="SSF54695">
    <property type="entry name" value="POZ domain"/>
    <property type="match status" value="1"/>
</dbReference>
<keyword evidence="6" id="KW-1185">Reference proteome</keyword>
<protein>
    <recommendedName>
        <fullName evidence="4">BTB domain-containing protein</fullName>
    </recommendedName>
</protein>
<evidence type="ECO:0000313" key="5">
    <source>
        <dbReference type="EMBL" id="KAF0730456.1"/>
    </source>
</evidence>
<dbReference type="InterPro" id="IPR006652">
    <property type="entry name" value="Kelch_1"/>
</dbReference>
<comment type="caution">
    <text evidence="5">The sequence shown here is derived from an EMBL/GenBank/DDBJ whole genome shotgun (WGS) entry which is preliminary data.</text>
</comment>
<dbReference type="PROSITE" id="PS50097">
    <property type="entry name" value="BTB"/>
    <property type="match status" value="1"/>
</dbReference>
<evidence type="ECO:0000256" key="2">
    <source>
        <dbReference type="ARBA" id="ARBA00022737"/>
    </source>
</evidence>
<dbReference type="AlphaFoldDB" id="A0A6G0WSP4"/>
<evidence type="ECO:0000256" key="1">
    <source>
        <dbReference type="ARBA" id="ARBA00022441"/>
    </source>
</evidence>
<dbReference type="SUPFAM" id="SSF117281">
    <property type="entry name" value="Kelch motif"/>
    <property type="match status" value="2"/>
</dbReference>
<proteinExistence type="predicted"/>
<evidence type="ECO:0000256" key="3">
    <source>
        <dbReference type="SAM" id="MobiDB-lite"/>
    </source>
</evidence>
<evidence type="ECO:0000259" key="4">
    <source>
        <dbReference type="PROSITE" id="PS50097"/>
    </source>
</evidence>
<dbReference type="InterPro" id="IPR011333">
    <property type="entry name" value="SKP1/BTB/POZ_sf"/>
</dbReference>
<dbReference type="Pfam" id="PF01344">
    <property type="entry name" value="Kelch_1"/>
    <property type="match status" value="2"/>
</dbReference>
<gene>
    <name evidence="5" type="ORF">Ae201684_012156</name>
</gene>
<feature type="region of interest" description="Disordered" evidence="3">
    <location>
        <begin position="293"/>
        <end position="324"/>
    </location>
</feature>
<organism evidence="5 6">
    <name type="scientific">Aphanomyces euteiches</name>
    <dbReference type="NCBI Taxonomy" id="100861"/>
    <lineage>
        <taxon>Eukaryota</taxon>
        <taxon>Sar</taxon>
        <taxon>Stramenopiles</taxon>
        <taxon>Oomycota</taxon>
        <taxon>Saprolegniomycetes</taxon>
        <taxon>Saprolegniales</taxon>
        <taxon>Verrucalvaceae</taxon>
        <taxon>Aphanomyces</taxon>
    </lineage>
</organism>
<dbReference type="InterPro" id="IPR000210">
    <property type="entry name" value="BTB/POZ_dom"/>
</dbReference>
<accession>A0A6G0WSP4</accession>
<dbReference type="EMBL" id="VJMJ01000154">
    <property type="protein sequence ID" value="KAF0730456.1"/>
    <property type="molecule type" value="Genomic_DNA"/>
</dbReference>
<reference evidence="5 6" key="1">
    <citation type="submission" date="2019-07" db="EMBL/GenBank/DDBJ databases">
        <title>Genomics analysis of Aphanomyces spp. identifies a new class of oomycete effector associated with host adaptation.</title>
        <authorList>
            <person name="Gaulin E."/>
        </authorList>
    </citation>
    <scope>NUCLEOTIDE SEQUENCE [LARGE SCALE GENOMIC DNA]</scope>
    <source>
        <strain evidence="5 6">ATCC 201684</strain>
    </source>
</reference>